<evidence type="ECO:0000313" key="5">
    <source>
        <dbReference type="EMBL" id="MPM96658.1"/>
    </source>
</evidence>
<comment type="subcellular location">
    <subcellularLocation>
        <location evidence="1">Membrane</location>
    </subcellularLocation>
</comment>
<organism evidence="5">
    <name type="scientific">bioreactor metagenome</name>
    <dbReference type="NCBI Taxonomy" id="1076179"/>
    <lineage>
        <taxon>unclassified sequences</taxon>
        <taxon>metagenomes</taxon>
        <taxon>ecological metagenomes</taxon>
    </lineage>
</organism>
<evidence type="ECO:0000256" key="2">
    <source>
        <dbReference type="ARBA" id="ARBA00022692"/>
    </source>
</evidence>
<dbReference type="GO" id="GO:0016020">
    <property type="term" value="C:membrane"/>
    <property type="evidence" value="ECO:0007669"/>
    <property type="project" value="UniProtKB-SubCell"/>
</dbReference>
<proteinExistence type="predicted"/>
<keyword evidence="4" id="KW-0472">Membrane</keyword>
<evidence type="ECO:0000256" key="4">
    <source>
        <dbReference type="ARBA" id="ARBA00023136"/>
    </source>
</evidence>
<sequence length="107" mass="12060">MSAPMDDFDPRDPLFKGCTRPAMLFGVPLVPLAVVGGVVVLISVWTTILFAFTLIPIVITMRIIAKSDDQQFRLLGLKFVFRVINRNKNGRFWKASAYSPIAFTKRK</sequence>
<reference evidence="5" key="1">
    <citation type="submission" date="2019-08" db="EMBL/GenBank/DDBJ databases">
        <authorList>
            <person name="Kucharzyk K."/>
            <person name="Murdoch R.W."/>
            <person name="Higgins S."/>
            <person name="Loffler F."/>
        </authorList>
    </citation>
    <scope>NUCLEOTIDE SEQUENCE</scope>
</reference>
<comment type="caution">
    <text evidence="5">The sequence shown here is derived from an EMBL/GenBank/DDBJ whole genome shotgun (WGS) entry which is preliminary data.</text>
</comment>
<keyword evidence="2" id="KW-0812">Transmembrane</keyword>
<dbReference type="Pfam" id="PF05101">
    <property type="entry name" value="VirB3"/>
    <property type="match status" value="1"/>
</dbReference>
<keyword evidence="3" id="KW-1133">Transmembrane helix</keyword>
<name>A0A645E5J8_9ZZZZ</name>
<protein>
    <submittedName>
        <fullName evidence="5">Type IV secretion system protein virB3</fullName>
    </submittedName>
</protein>
<gene>
    <name evidence="5" type="primary">virB3</name>
    <name evidence="5" type="ORF">SDC9_143823</name>
</gene>
<dbReference type="InterPro" id="IPR007792">
    <property type="entry name" value="T4SS_VirB3/TrbD/AvhB"/>
</dbReference>
<dbReference type="AlphaFoldDB" id="A0A645E5J8"/>
<evidence type="ECO:0000256" key="3">
    <source>
        <dbReference type="ARBA" id="ARBA00022989"/>
    </source>
</evidence>
<evidence type="ECO:0000256" key="1">
    <source>
        <dbReference type="ARBA" id="ARBA00004370"/>
    </source>
</evidence>
<accession>A0A645E5J8</accession>
<dbReference type="EMBL" id="VSSQ01043017">
    <property type="protein sequence ID" value="MPM96658.1"/>
    <property type="molecule type" value="Genomic_DNA"/>
</dbReference>